<dbReference type="GeneID" id="59352430"/>
<organism evidence="3 4">
    <name type="scientific">Mycena indigotica</name>
    <dbReference type="NCBI Taxonomy" id="2126181"/>
    <lineage>
        <taxon>Eukaryota</taxon>
        <taxon>Fungi</taxon>
        <taxon>Dikarya</taxon>
        <taxon>Basidiomycota</taxon>
        <taxon>Agaricomycotina</taxon>
        <taxon>Agaricomycetes</taxon>
        <taxon>Agaricomycetidae</taxon>
        <taxon>Agaricales</taxon>
        <taxon>Marasmiineae</taxon>
        <taxon>Mycenaceae</taxon>
        <taxon>Mycena</taxon>
    </lineage>
</organism>
<comment type="caution">
    <text evidence="3">The sequence shown here is derived from an EMBL/GenBank/DDBJ whole genome shotgun (WGS) entry which is preliminary data.</text>
</comment>
<dbReference type="Proteomes" id="UP000636479">
    <property type="component" value="Unassembled WGS sequence"/>
</dbReference>
<protein>
    <recommendedName>
        <fullName evidence="2">DUF6589 domain-containing protein</fullName>
    </recommendedName>
</protein>
<evidence type="ECO:0000256" key="1">
    <source>
        <dbReference type="SAM" id="MobiDB-lite"/>
    </source>
</evidence>
<name>A0A8H6VRW3_9AGAR</name>
<accession>A0A8H6VRW3</accession>
<feature type="region of interest" description="Disordered" evidence="1">
    <location>
        <begin position="200"/>
        <end position="235"/>
    </location>
</feature>
<keyword evidence="4" id="KW-1185">Reference proteome</keyword>
<dbReference type="InterPro" id="IPR046496">
    <property type="entry name" value="DUF6589"/>
</dbReference>
<dbReference type="EMBL" id="JACAZF010000016">
    <property type="protein sequence ID" value="KAF7289741.1"/>
    <property type="molecule type" value="Genomic_DNA"/>
</dbReference>
<proteinExistence type="predicted"/>
<evidence type="ECO:0000313" key="3">
    <source>
        <dbReference type="EMBL" id="KAF7289741.1"/>
    </source>
</evidence>
<feature type="domain" description="DUF6589" evidence="2">
    <location>
        <begin position="11"/>
        <end position="128"/>
    </location>
</feature>
<evidence type="ECO:0000313" key="4">
    <source>
        <dbReference type="Proteomes" id="UP000636479"/>
    </source>
</evidence>
<reference evidence="3" key="1">
    <citation type="submission" date="2020-05" db="EMBL/GenBank/DDBJ databases">
        <title>Mycena genomes resolve the evolution of fungal bioluminescence.</title>
        <authorList>
            <person name="Tsai I.J."/>
        </authorList>
    </citation>
    <scope>NUCLEOTIDE SEQUENCE</scope>
    <source>
        <strain evidence="3">171206Taipei</strain>
    </source>
</reference>
<dbReference type="RefSeq" id="XP_037213470.1">
    <property type="nucleotide sequence ID" value="XM_037369914.1"/>
</dbReference>
<dbReference type="OrthoDB" id="5424058at2759"/>
<feature type="compositionally biased region" description="Acidic residues" evidence="1">
    <location>
        <begin position="207"/>
        <end position="216"/>
    </location>
</feature>
<sequence length="262" mass="30085">MPSSKATLVEVVNILRIWTLMMRSPKTMPRYADAMFETLVRIKHFPDKQRELYLANWLVNLSGRPFGFKPVDLLQEHQNMWAKTVYNAKGANKNWNWLAMITVCIYSLREAMRTVQTSFRIPAYGEKHKSPEIKAEVAIIAAALKPEDNNIQAYTANRPANDHIKPVRDLLREGASQASTRKAFARFTRDIRRAKRHGFEVNTMEQEAGEEDEGDEAEQHEYDARQEDLEIDDDELAMNPELLLEAAREMADAAFAEMDIGD</sequence>
<evidence type="ECO:0000259" key="2">
    <source>
        <dbReference type="Pfam" id="PF20231"/>
    </source>
</evidence>
<gene>
    <name evidence="3" type="ORF">MIND_01347700</name>
</gene>
<dbReference type="Pfam" id="PF20231">
    <property type="entry name" value="DUF6589"/>
    <property type="match status" value="1"/>
</dbReference>
<feature type="compositionally biased region" description="Basic and acidic residues" evidence="1">
    <location>
        <begin position="217"/>
        <end position="228"/>
    </location>
</feature>
<dbReference type="AlphaFoldDB" id="A0A8H6VRW3"/>